<feature type="domain" description="J" evidence="3">
    <location>
        <begin position="97"/>
        <end position="162"/>
    </location>
</feature>
<protein>
    <recommendedName>
        <fullName evidence="3">J domain-containing protein</fullName>
    </recommendedName>
</protein>
<feature type="region of interest" description="Disordered" evidence="2">
    <location>
        <begin position="55"/>
        <end position="91"/>
    </location>
</feature>
<evidence type="ECO:0000256" key="1">
    <source>
        <dbReference type="SAM" id="Coils"/>
    </source>
</evidence>
<dbReference type="PRINTS" id="PR00625">
    <property type="entry name" value="JDOMAIN"/>
</dbReference>
<proteinExistence type="predicted"/>
<feature type="compositionally biased region" description="Low complexity" evidence="2">
    <location>
        <begin position="65"/>
        <end position="75"/>
    </location>
</feature>
<dbReference type="Pfam" id="PF00226">
    <property type="entry name" value="DnaJ"/>
    <property type="match status" value="1"/>
</dbReference>
<name>A0A9P7B8M2_RHOMI</name>
<dbReference type="Proteomes" id="UP000777482">
    <property type="component" value="Unassembled WGS sequence"/>
</dbReference>
<dbReference type="OrthoDB" id="552049at2759"/>
<dbReference type="AlphaFoldDB" id="A0A9P7B8M2"/>
<dbReference type="Pfam" id="PF14308">
    <property type="entry name" value="DnaJ-X"/>
    <property type="match status" value="1"/>
</dbReference>
<feature type="coiled-coil region" evidence="1">
    <location>
        <begin position="401"/>
        <end position="428"/>
    </location>
</feature>
<accession>A0A9P7B8M2</accession>
<reference evidence="4 5" key="1">
    <citation type="submission" date="2020-11" db="EMBL/GenBank/DDBJ databases">
        <title>Kefir isolates.</title>
        <authorList>
            <person name="Marcisauskas S."/>
            <person name="Kim Y."/>
            <person name="Blasche S."/>
        </authorList>
    </citation>
    <scope>NUCLEOTIDE SEQUENCE [LARGE SCALE GENOMIC DNA]</scope>
    <source>
        <strain evidence="4 5">KR</strain>
    </source>
</reference>
<dbReference type="InterPro" id="IPR026894">
    <property type="entry name" value="DnaJ_X"/>
</dbReference>
<evidence type="ECO:0000259" key="3">
    <source>
        <dbReference type="PROSITE" id="PS50076"/>
    </source>
</evidence>
<dbReference type="CDD" id="cd06257">
    <property type="entry name" value="DnaJ"/>
    <property type="match status" value="1"/>
</dbReference>
<dbReference type="InterPro" id="IPR001623">
    <property type="entry name" value="DnaJ_domain"/>
</dbReference>
<dbReference type="PANTHER" id="PTHR44924:SF1">
    <property type="entry name" value="DNAJ SUBFAMILY A MEMBER 2"/>
    <property type="match status" value="1"/>
</dbReference>
<feature type="region of interest" description="Disordered" evidence="2">
    <location>
        <begin position="206"/>
        <end position="269"/>
    </location>
</feature>
<dbReference type="InterPro" id="IPR036869">
    <property type="entry name" value="J_dom_sf"/>
</dbReference>
<gene>
    <name evidence="4" type="ORF">C6P46_001695</name>
</gene>
<keyword evidence="5" id="KW-1185">Reference proteome</keyword>
<feature type="compositionally biased region" description="Basic and acidic residues" evidence="2">
    <location>
        <begin position="257"/>
        <end position="269"/>
    </location>
</feature>
<feature type="region of interest" description="Disordered" evidence="2">
    <location>
        <begin position="490"/>
        <end position="517"/>
    </location>
</feature>
<dbReference type="SMART" id="SM00271">
    <property type="entry name" value="DnaJ"/>
    <property type="match status" value="1"/>
</dbReference>
<feature type="compositionally biased region" description="Gly residues" evidence="2">
    <location>
        <begin position="502"/>
        <end position="517"/>
    </location>
</feature>
<evidence type="ECO:0000256" key="2">
    <source>
        <dbReference type="SAM" id="MobiDB-lite"/>
    </source>
</evidence>
<dbReference type="PANTHER" id="PTHR44924">
    <property type="entry name" value="DNAJ SUBFAMILY A MEMBER 2"/>
    <property type="match status" value="1"/>
</dbReference>
<dbReference type="Gene3D" id="1.10.287.110">
    <property type="entry name" value="DnaJ domain"/>
    <property type="match status" value="1"/>
</dbReference>
<dbReference type="EMBL" id="PUHQ01000015">
    <property type="protein sequence ID" value="KAG0664231.1"/>
    <property type="molecule type" value="Genomic_DNA"/>
</dbReference>
<organism evidence="4 5">
    <name type="scientific">Rhodotorula mucilaginosa</name>
    <name type="common">Yeast</name>
    <name type="synonym">Rhodotorula rubra</name>
    <dbReference type="NCBI Taxonomy" id="5537"/>
    <lineage>
        <taxon>Eukaryota</taxon>
        <taxon>Fungi</taxon>
        <taxon>Dikarya</taxon>
        <taxon>Basidiomycota</taxon>
        <taxon>Pucciniomycotina</taxon>
        <taxon>Microbotryomycetes</taxon>
        <taxon>Sporidiobolales</taxon>
        <taxon>Sporidiobolaceae</taxon>
        <taxon>Rhodotorula</taxon>
    </lineage>
</organism>
<evidence type="ECO:0000313" key="5">
    <source>
        <dbReference type="Proteomes" id="UP000777482"/>
    </source>
</evidence>
<comment type="caution">
    <text evidence="4">The sequence shown here is derived from an EMBL/GenBank/DDBJ whole genome shotgun (WGS) entry which is preliminary data.</text>
</comment>
<keyword evidence="1" id="KW-0175">Coiled coil</keyword>
<dbReference type="SUPFAM" id="SSF46565">
    <property type="entry name" value="Chaperone J-domain"/>
    <property type="match status" value="1"/>
</dbReference>
<feature type="compositionally biased region" description="Acidic residues" evidence="2">
    <location>
        <begin position="212"/>
        <end position="221"/>
    </location>
</feature>
<sequence length="517" mass="55683">MANPVRVQTRLRGHYTPTSCAHCSAQLEYLAPSASSQLELELECAKCHKRWISTTAQAEPPKPASSSKKAGTGTTSSGGGGSSKRKIGTDDRPLETDYYDLLGLPITCTSEEVKKAYRRLAIKYHPDKNPDDPTAADKFKEIAVAYTTLSDPQLRHKYNEFGKSSKDGGPGGDDAMVDPEAIFSTLFGGERFQDIIGTISLGSEMKSAMQAEESDDEDDGDAGAAQGTVTTNNGAPGGGGQRPAAAGKKVKKPLTPEQERKRAQKAELEARLASEKAAVRTARVHALADKLRDKLALYSEQANGEDDVQIAEGVRTMWRIEADELRNESYGVELLHAVGTVYTMKSKYVCTVSFRRGDTRPHYLASTGPIPFGVGGWFHAARSTAHILNQTVSTVRSAYALKDVYEEIQKKEQEGTLTEEEKRKLEDKAAQMGLHALFKGAKLEVESVIREVCDRVLTNLAPEEANLVSPATLRKRAVALGILGEVYATTKRDPNAPEGPLGAFGFGAGGGGTPPPS</sequence>
<dbReference type="PROSITE" id="PS50076">
    <property type="entry name" value="DNAJ_2"/>
    <property type="match status" value="1"/>
</dbReference>
<evidence type="ECO:0000313" key="4">
    <source>
        <dbReference type="EMBL" id="KAG0664231.1"/>
    </source>
</evidence>